<dbReference type="RefSeq" id="WP_168515000.1">
    <property type="nucleotide sequence ID" value="NZ_JAAXLS010000006.1"/>
</dbReference>
<evidence type="ECO:0000313" key="2">
    <source>
        <dbReference type="Proteomes" id="UP000715441"/>
    </source>
</evidence>
<dbReference type="InterPro" id="IPR036188">
    <property type="entry name" value="FAD/NAD-bd_sf"/>
</dbReference>
<protein>
    <submittedName>
        <fullName evidence="1">Lycopene cyclase</fullName>
    </submittedName>
</protein>
<dbReference type="Gene3D" id="3.50.50.60">
    <property type="entry name" value="FAD/NAD(P)-binding domain"/>
    <property type="match status" value="1"/>
</dbReference>
<dbReference type="Proteomes" id="UP000715441">
    <property type="component" value="Unassembled WGS sequence"/>
</dbReference>
<reference evidence="1 2" key="1">
    <citation type="submission" date="2020-04" db="EMBL/GenBank/DDBJ databases">
        <title>Novel species.</title>
        <authorList>
            <person name="Teo W.F.A."/>
            <person name="Lipun K."/>
            <person name="Srisuk N."/>
            <person name="Duangmal K."/>
        </authorList>
    </citation>
    <scope>NUCLEOTIDE SEQUENCE [LARGE SCALE GENOMIC DNA]</scope>
    <source>
        <strain evidence="1 2">K13G38</strain>
    </source>
</reference>
<gene>
    <name evidence="1" type="ORF">HFP15_12865</name>
</gene>
<dbReference type="PANTHER" id="PTHR39757">
    <property type="match status" value="1"/>
</dbReference>
<dbReference type="PANTHER" id="PTHR39757:SF5">
    <property type="entry name" value="OS02G0190600 PROTEIN"/>
    <property type="match status" value="1"/>
</dbReference>
<comment type="caution">
    <text evidence="1">The sequence shown here is derived from an EMBL/GenBank/DDBJ whole genome shotgun (WGS) entry which is preliminary data.</text>
</comment>
<evidence type="ECO:0000313" key="1">
    <source>
        <dbReference type="EMBL" id="NKQ53773.1"/>
    </source>
</evidence>
<keyword evidence="2" id="KW-1185">Reference proteome</keyword>
<dbReference type="SUPFAM" id="SSF51905">
    <property type="entry name" value="FAD/NAD(P)-binding domain"/>
    <property type="match status" value="1"/>
</dbReference>
<sequence>MADVVVAGAGPAGWALASACAREGLETTVVAPDPAQPWHATYGLWRDEVPDLPDEAIATAPRRTLAVGTTEHWLERDYLVADNDGLRRHLTDARVATVTGRVAGFSSARVHLAGGASIEAPVFVNATGVRRAGHGMSQTAYGLVIGAGDAQRIVPPDTAVFMDWARVERDPSFLYALPLRGDRVLIEETCLARQPGLPLDILAGRLRHRLTKAGISPAGSEEFVRLPLDVPRPRGLAFGLAAAMVHPATGYLLADALRLAPAVAATLREGLKTSGEHAMRAARHEVWPPAARTVHALRRFGLRAIGEMQGRDLPEFFELFFGLPTELQRAFTSGRNDVAGTVAAMAALFRAAPWRLRARLAL</sequence>
<dbReference type="EMBL" id="JAAXLS010000006">
    <property type="protein sequence ID" value="NKQ53773.1"/>
    <property type="molecule type" value="Genomic_DNA"/>
</dbReference>
<proteinExistence type="predicted"/>
<accession>A0ABX1J1Y8</accession>
<name>A0ABX1J1Y8_9PSEU</name>
<dbReference type="Pfam" id="PF05834">
    <property type="entry name" value="Lycopene_cycl"/>
    <property type="match status" value="1"/>
</dbReference>
<organism evidence="1 2">
    <name type="scientific">Amycolatopsis acididurans</name>
    <dbReference type="NCBI Taxonomy" id="2724524"/>
    <lineage>
        <taxon>Bacteria</taxon>
        <taxon>Bacillati</taxon>
        <taxon>Actinomycetota</taxon>
        <taxon>Actinomycetes</taxon>
        <taxon>Pseudonocardiales</taxon>
        <taxon>Pseudonocardiaceae</taxon>
        <taxon>Amycolatopsis</taxon>
    </lineage>
</organism>